<proteinExistence type="predicted"/>
<dbReference type="RefSeq" id="WP_093338480.1">
    <property type="nucleotide sequence ID" value="NZ_FOUY01000004.1"/>
</dbReference>
<dbReference type="PROSITE" id="PS51257">
    <property type="entry name" value="PROKAR_LIPOPROTEIN"/>
    <property type="match status" value="1"/>
</dbReference>
<evidence type="ECO:0000256" key="1">
    <source>
        <dbReference type="SAM" id="SignalP"/>
    </source>
</evidence>
<dbReference type="EMBL" id="FOUY01000004">
    <property type="protein sequence ID" value="SFM89033.1"/>
    <property type="molecule type" value="Genomic_DNA"/>
</dbReference>
<keyword evidence="1" id="KW-0732">Signal</keyword>
<feature type="signal peptide" evidence="1">
    <location>
        <begin position="1"/>
        <end position="26"/>
    </location>
</feature>
<name>A0A1I4UJZ6_PSUAM</name>
<dbReference type="OrthoDB" id="3577478at2"/>
<feature type="chain" id="PRO_5011630367" description="Lipoprotein" evidence="1">
    <location>
        <begin position="27"/>
        <end position="154"/>
    </location>
</feature>
<evidence type="ECO:0000313" key="3">
    <source>
        <dbReference type="Proteomes" id="UP000199614"/>
    </source>
</evidence>
<dbReference type="Proteomes" id="UP000199614">
    <property type="component" value="Unassembled WGS sequence"/>
</dbReference>
<evidence type="ECO:0000313" key="2">
    <source>
        <dbReference type="EMBL" id="SFM89033.1"/>
    </source>
</evidence>
<keyword evidence="3" id="KW-1185">Reference proteome</keyword>
<dbReference type="AlphaFoldDB" id="A0A1I4UJZ6"/>
<accession>A0A1I4UJZ6</accession>
<organism evidence="2 3">
    <name type="scientific">Pseudonocardia ammonioxydans</name>
    <dbReference type="NCBI Taxonomy" id="260086"/>
    <lineage>
        <taxon>Bacteria</taxon>
        <taxon>Bacillati</taxon>
        <taxon>Actinomycetota</taxon>
        <taxon>Actinomycetes</taxon>
        <taxon>Pseudonocardiales</taxon>
        <taxon>Pseudonocardiaceae</taxon>
        <taxon>Pseudonocardia</taxon>
    </lineage>
</organism>
<gene>
    <name evidence="2" type="ORF">SAMN05216207_1004131</name>
</gene>
<reference evidence="2 3" key="1">
    <citation type="submission" date="2016-10" db="EMBL/GenBank/DDBJ databases">
        <authorList>
            <person name="de Groot N.N."/>
        </authorList>
    </citation>
    <scope>NUCLEOTIDE SEQUENCE [LARGE SCALE GENOMIC DNA]</scope>
    <source>
        <strain evidence="2 3">CGMCC 4.1877</strain>
    </source>
</reference>
<evidence type="ECO:0008006" key="4">
    <source>
        <dbReference type="Google" id="ProtNLM"/>
    </source>
</evidence>
<protein>
    <recommendedName>
        <fullName evidence="4">Lipoprotein</fullName>
    </recommendedName>
</protein>
<sequence>MAAVRQHVLLLSAVLALVAGCGGSLATQPGSTRAPTTTQARATTPFCEAVQASRDAAQPVNGVGIGRSVGDVGEVAANVRQANQQVTALAPQEIRADFDRVNQFTQRQLELLEANGGDTLAVARDPEIAQARSDPEYQAASQRINDYVRANCSS</sequence>